<keyword evidence="2" id="KW-1185">Reference proteome</keyword>
<comment type="caution">
    <text evidence="1">The sequence shown here is derived from an EMBL/GenBank/DDBJ whole genome shotgun (WGS) entry which is preliminary data.</text>
</comment>
<proteinExistence type="predicted"/>
<accession>A0A840RNX0</accession>
<reference evidence="1 2" key="1">
    <citation type="submission" date="2020-08" db="EMBL/GenBank/DDBJ databases">
        <title>Genomic Encyclopedia of Type Strains, Phase IV (KMG-IV): sequencing the most valuable type-strain genomes for metagenomic binning, comparative biology and taxonomic classification.</title>
        <authorList>
            <person name="Goeker M."/>
        </authorList>
    </citation>
    <scope>NUCLEOTIDE SEQUENCE [LARGE SCALE GENOMIC DNA]</scope>
    <source>
        <strain evidence="1 2">DSM 23240</strain>
    </source>
</reference>
<dbReference type="SUPFAM" id="SSF69635">
    <property type="entry name" value="Type III secretory system chaperone-like"/>
    <property type="match status" value="1"/>
</dbReference>
<protein>
    <recommendedName>
        <fullName evidence="3">Type III secretion system chaperone SpaK</fullName>
    </recommendedName>
</protein>
<dbReference type="RefSeq" id="WP_168053025.1">
    <property type="nucleotide sequence ID" value="NZ_JAAOZT010000002.1"/>
</dbReference>
<dbReference type="PRINTS" id="PR01305">
    <property type="entry name" value="SSPAKPROTEIN"/>
</dbReference>
<name>A0A840RNX0_9BURK</name>
<gene>
    <name evidence="1" type="ORF">HNR39_000622</name>
</gene>
<dbReference type="Proteomes" id="UP000571084">
    <property type="component" value="Unassembled WGS sequence"/>
</dbReference>
<evidence type="ECO:0008006" key="3">
    <source>
        <dbReference type="Google" id="ProtNLM"/>
    </source>
</evidence>
<dbReference type="CDD" id="cd17035">
    <property type="entry name" value="T3SC_IB_Spa15-like"/>
    <property type="match status" value="1"/>
</dbReference>
<evidence type="ECO:0000313" key="1">
    <source>
        <dbReference type="EMBL" id="MBB5198812.1"/>
    </source>
</evidence>
<evidence type="ECO:0000313" key="2">
    <source>
        <dbReference type="Proteomes" id="UP000571084"/>
    </source>
</evidence>
<dbReference type="Gene3D" id="3.30.1460.10">
    <property type="match status" value="1"/>
</dbReference>
<sequence length="135" mass="15356">MSQHNLGELVRSALLHSGCEAGLIKDLDNHATVQIELENMPSMYVGKIDESTVLWCDLCDFNESIVSYHSENLLREIMCGFIYSENKQLVIRESNDRLQLCAYISDTYLGSAELMAEAINAFFESQSRVMEIIRQ</sequence>
<dbReference type="EMBL" id="JACHHQ010000001">
    <property type="protein sequence ID" value="MBB5198812.1"/>
    <property type="molecule type" value="Genomic_DNA"/>
</dbReference>
<organism evidence="1 2">
    <name type="scientific">Glaciimonas immobilis</name>
    <dbReference type="NCBI Taxonomy" id="728004"/>
    <lineage>
        <taxon>Bacteria</taxon>
        <taxon>Pseudomonadati</taxon>
        <taxon>Pseudomonadota</taxon>
        <taxon>Betaproteobacteria</taxon>
        <taxon>Burkholderiales</taxon>
        <taxon>Oxalobacteraceae</taxon>
        <taxon>Glaciimonas</taxon>
    </lineage>
</organism>
<dbReference type="Pfam" id="PF03519">
    <property type="entry name" value="Invas_SpaK"/>
    <property type="match status" value="1"/>
</dbReference>
<dbReference type="AlphaFoldDB" id="A0A840RNX0"/>
<dbReference type="InterPro" id="IPR003065">
    <property type="entry name" value="Invas_SpaK"/>
</dbReference>